<keyword evidence="3" id="KW-1185">Reference proteome</keyword>
<evidence type="ECO:0000313" key="3">
    <source>
        <dbReference type="Proteomes" id="UP000219353"/>
    </source>
</evidence>
<name>A0A285IMZ1_9GAMM</name>
<keyword evidence="1" id="KW-1133">Transmembrane helix</keyword>
<dbReference type="EMBL" id="OBEB01000002">
    <property type="protein sequence ID" value="SNY49375.1"/>
    <property type="molecule type" value="Genomic_DNA"/>
</dbReference>
<evidence type="ECO:0008006" key="4">
    <source>
        <dbReference type="Google" id="ProtNLM"/>
    </source>
</evidence>
<dbReference type="AlphaFoldDB" id="A0A285IMZ1"/>
<keyword evidence="1" id="KW-0812">Transmembrane</keyword>
<dbReference type="RefSeq" id="WP_097110657.1">
    <property type="nucleotide sequence ID" value="NZ_OBEB01000002.1"/>
</dbReference>
<keyword evidence="1" id="KW-0472">Membrane</keyword>
<evidence type="ECO:0000256" key="1">
    <source>
        <dbReference type="SAM" id="Phobius"/>
    </source>
</evidence>
<dbReference type="OrthoDB" id="6387567at2"/>
<proteinExistence type="predicted"/>
<protein>
    <recommendedName>
        <fullName evidence="4">DUF883 domain-containing protein</fullName>
    </recommendedName>
</protein>
<gene>
    <name evidence="2" type="ORF">SAMN06297280_1382</name>
</gene>
<accession>A0A285IMZ1</accession>
<evidence type="ECO:0000313" key="2">
    <source>
        <dbReference type="EMBL" id="SNY49375.1"/>
    </source>
</evidence>
<organism evidence="2 3">
    <name type="scientific">Arsukibacterium tuosuense</name>
    <dbReference type="NCBI Taxonomy" id="1323745"/>
    <lineage>
        <taxon>Bacteria</taxon>
        <taxon>Pseudomonadati</taxon>
        <taxon>Pseudomonadota</taxon>
        <taxon>Gammaproteobacteria</taxon>
        <taxon>Chromatiales</taxon>
        <taxon>Chromatiaceae</taxon>
        <taxon>Arsukibacterium</taxon>
    </lineage>
</organism>
<sequence length="119" mass="13220">MEHFSKPHINRDALRRGVKTASGRLHNTIDNVSDATAPVFRKMTDRAQHTANRVAEGAHYAAGALSHKGEQLHHLQQQLVKSSRSKIRNRPLLAVGIAVAGGVLLSWWLSRRNREDDAS</sequence>
<reference evidence="3" key="1">
    <citation type="submission" date="2017-09" db="EMBL/GenBank/DDBJ databases">
        <authorList>
            <person name="Varghese N."/>
            <person name="Submissions S."/>
        </authorList>
    </citation>
    <scope>NUCLEOTIDE SEQUENCE [LARGE SCALE GENOMIC DNA]</scope>
    <source>
        <strain evidence="3">CGMCC 1.12461</strain>
    </source>
</reference>
<dbReference type="Proteomes" id="UP000219353">
    <property type="component" value="Unassembled WGS sequence"/>
</dbReference>
<feature type="transmembrane region" description="Helical" evidence="1">
    <location>
        <begin position="91"/>
        <end position="109"/>
    </location>
</feature>